<dbReference type="InterPro" id="IPR019931">
    <property type="entry name" value="LPXTG_anchor"/>
</dbReference>
<evidence type="ECO:0000313" key="9">
    <source>
        <dbReference type="Proteomes" id="UP000003178"/>
    </source>
</evidence>
<keyword evidence="5" id="KW-1133">Transmembrane helix</keyword>
<dbReference type="InterPro" id="IPR026466">
    <property type="entry name" value="Fim_isopep_form_D2_dom"/>
</dbReference>
<dbReference type="NCBIfam" id="TIGR04226">
    <property type="entry name" value="RrgB_K2N_iso_D2"/>
    <property type="match status" value="1"/>
</dbReference>
<sequence length="530" mass="57692">MKKLKKFLAMMISMVMVLSMATVGFATTGKQGSVEIGLSGTDKSASGNHTVKMYQILNLDSYKGTKYSYSVNTEYSEVVKSVLQDLQVTVNDNTDIIAEILKLKDSDKLQTFANKFEETVSGRTDLTPERTGIIDSSKGKSTTVKNLNMGYYLVVLDNAKQIQANLVTIKDTGNNKIELKAETPSITKSADKLDVEIGEIVTYTIPVEIPKKLSDDMVYRITDTLSSGLDFVSFTDLNTEVTKGTLIIDVDGNTTPKEGITSIVGGKDGNNPRVLTIDLSEYIKNNQAQVGQTLTIKYKAKVNANALVKENNSAKLEYGKNQNSIIENKPSEVKTPTFPIHINKVDDGNHILPGAKFELYRKDPTTVKEGNDPIKVTASNPDPDPKGIYKIDSKGSITEMETLGTEINNSNFGKNGGFNLVVNGLKAGTYWLKETKAPDGYNILKKPIKITITNNIENIGVDNDGYTISLEGAPEGVNIAPDNPNIIKIVNTTGQKLPETGGTGTLLLTAVGALLVAVAMIRFMRRKQEN</sequence>
<feature type="domain" description="Gram-positive cocci surface proteins LPxTG" evidence="7">
    <location>
        <begin position="497"/>
        <end position="530"/>
    </location>
</feature>
<evidence type="ECO:0000256" key="3">
    <source>
        <dbReference type="ARBA" id="ARBA00022729"/>
    </source>
</evidence>
<dbReference type="Gene3D" id="2.60.40.10">
    <property type="entry name" value="Immunoglobulins"/>
    <property type="match status" value="1"/>
</dbReference>
<dbReference type="InterPro" id="IPR013783">
    <property type="entry name" value="Ig-like_fold"/>
</dbReference>
<keyword evidence="9" id="KW-1185">Reference proteome</keyword>
<feature type="transmembrane region" description="Helical" evidence="5">
    <location>
        <begin position="505"/>
        <end position="524"/>
    </location>
</feature>
<gene>
    <name evidence="8" type="ORF">CLOHIR_01704</name>
</gene>
<keyword evidence="5" id="KW-0472">Membrane</keyword>
<evidence type="ECO:0000256" key="6">
    <source>
        <dbReference type="SAM" id="SignalP"/>
    </source>
</evidence>
<dbReference type="PROSITE" id="PS50847">
    <property type="entry name" value="GRAM_POS_ANCHORING"/>
    <property type="match status" value="1"/>
</dbReference>
<dbReference type="NCBIfam" id="NF033902">
    <property type="entry name" value="iso_D2_wall_anc"/>
    <property type="match status" value="1"/>
</dbReference>
<dbReference type="InterPro" id="IPR041033">
    <property type="entry name" value="SpaA_PFL_dom_1"/>
</dbReference>
<dbReference type="Pfam" id="PF17802">
    <property type="entry name" value="SpaA"/>
    <property type="match status" value="1"/>
</dbReference>
<keyword evidence="3 6" id="KW-0732">Signal</keyword>
<keyword evidence="1" id="KW-0134">Cell wall</keyword>
<dbReference type="OrthoDB" id="3265073at2"/>
<evidence type="ECO:0000256" key="4">
    <source>
        <dbReference type="ARBA" id="ARBA00023088"/>
    </source>
</evidence>
<keyword evidence="2" id="KW-0964">Secreted</keyword>
<evidence type="ECO:0000256" key="5">
    <source>
        <dbReference type="SAM" id="Phobius"/>
    </source>
</evidence>
<feature type="signal peptide" evidence="6">
    <location>
        <begin position="1"/>
        <end position="21"/>
    </location>
</feature>
<dbReference type="AlphaFoldDB" id="B6G0P8"/>
<dbReference type="EMBL" id="ABWP01000068">
    <property type="protein sequence ID" value="EEA84624.1"/>
    <property type="molecule type" value="Genomic_DNA"/>
</dbReference>
<dbReference type="Pfam" id="PF00746">
    <property type="entry name" value="Gram_pos_anchor"/>
    <property type="match status" value="1"/>
</dbReference>
<reference evidence="8 9" key="2">
    <citation type="submission" date="2008-10" db="EMBL/GenBank/DDBJ databases">
        <title>Draft genome sequence of Clostridium hiranonis (DSM 13275).</title>
        <authorList>
            <person name="Sudarsanam P."/>
            <person name="Ley R."/>
            <person name="Guruge J."/>
            <person name="Turnbaugh P.J."/>
            <person name="Mahowald M."/>
            <person name="Liep D."/>
            <person name="Gordon J."/>
        </authorList>
    </citation>
    <scope>NUCLEOTIDE SEQUENCE [LARGE SCALE GENOMIC DNA]</scope>
    <source>
        <strain evidence="8 9">DSM 13275</strain>
    </source>
</reference>
<dbReference type="HOGENOM" id="CLU_028873_3_0_9"/>
<comment type="caution">
    <text evidence="8">The sequence shown here is derived from an EMBL/GenBank/DDBJ whole genome shotgun (WGS) entry which is preliminary data.</text>
</comment>
<name>B6G0P8_PEPHT</name>
<dbReference type="STRING" id="500633.CLOHIR_01704"/>
<dbReference type="InterPro" id="IPR048052">
    <property type="entry name" value="FM1-like"/>
</dbReference>
<evidence type="ECO:0000259" key="7">
    <source>
        <dbReference type="PROSITE" id="PS50847"/>
    </source>
</evidence>
<keyword evidence="5" id="KW-0812">Transmembrane</keyword>
<organism evidence="8 9">
    <name type="scientific">Peptacetobacter hiranonis (strain DSM 13275 / JCM 10541 / KCTC 15199 / TO-931)</name>
    <name type="common">Clostridium hiranonis</name>
    <dbReference type="NCBI Taxonomy" id="500633"/>
    <lineage>
        <taxon>Bacteria</taxon>
        <taxon>Bacillati</taxon>
        <taxon>Bacillota</taxon>
        <taxon>Clostridia</taxon>
        <taxon>Peptostreptococcales</taxon>
        <taxon>Peptostreptococcaceae</taxon>
        <taxon>Peptacetobacter</taxon>
    </lineage>
</organism>
<evidence type="ECO:0000256" key="1">
    <source>
        <dbReference type="ARBA" id="ARBA00022512"/>
    </source>
</evidence>
<evidence type="ECO:0000256" key="2">
    <source>
        <dbReference type="ARBA" id="ARBA00022525"/>
    </source>
</evidence>
<dbReference type="RefSeq" id="WP_006440564.1">
    <property type="nucleotide sequence ID" value="NZ_DS995358.1"/>
</dbReference>
<dbReference type="Proteomes" id="UP000003178">
    <property type="component" value="Unassembled WGS sequence"/>
</dbReference>
<reference evidence="8 9" key="1">
    <citation type="submission" date="2008-09" db="EMBL/GenBank/DDBJ databases">
        <authorList>
            <person name="Fulton L."/>
            <person name="Clifton S."/>
            <person name="Fulton B."/>
            <person name="Xu J."/>
            <person name="Minx P."/>
            <person name="Pepin K.H."/>
            <person name="Johnson M."/>
            <person name="Thiruvilangam P."/>
            <person name="Bhonagiri V."/>
            <person name="Nash W.E."/>
            <person name="Mardis E.R."/>
            <person name="Wilson R.K."/>
        </authorList>
    </citation>
    <scope>NUCLEOTIDE SEQUENCE [LARGE SCALE GENOMIC DNA]</scope>
    <source>
        <strain evidence="8 9">DSM 13275</strain>
    </source>
</reference>
<protein>
    <submittedName>
        <fullName evidence="8">LPXTG-motif cell wall anchor domain protein</fullName>
    </submittedName>
</protein>
<dbReference type="eggNOG" id="COG4932">
    <property type="taxonomic scope" value="Bacteria"/>
</dbReference>
<evidence type="ECO:0000313" key="8">
    <source>
        <dbReference type="EMBL" id="EEA84624.1"/>
    </source>
</evidence>
<keyword evidence="4" id="KW-0572">Peptidoglycan-anchor</keyword>
<proteinExistence type="predicted"/>
<dbReference type="Gene3D" id="2.60.40.740">
    <property type="match status" value="1"/>
</dbReference>
<feature type="chain" id="PRO_5038652365" evidence="6">
    <location>
        <begin position="22"/>
        <end position="530"/>
    </location>
</feature>
<dbReference type="NCBIfam" id="TIGR01167">
    <property type="entry name" value="LPXTG_anchor"/>
    <property type="match status" value="1"/>
</dbReference>
<accession>B6G0P8</accession>